<name>A0A0A2V2A3_PARBA</name>
<evidence type="ECO:0000313" key="2">
    <source>
        <dbReference type="Proteomes" id="UP000002059"/>
    </source>
</evidence>
<accession>A0A0A2V2A3</accession>
<evidence type="ECO:0000313" key="1">
    <source>
        <dbReference type="EMBL" id="KGQ01936.1"/>
    </source>
</evidence>
<protein>
    <submittedName>
        <fullName evidence="1">Uncharacterized protein</fullName>
    </submittedName>
</protein>
<dbReference type="KEGG" id="pbl:PAAG_11327"/>
<dbReference type="AlphaFoldDB" id="A0A0A2V2A3"/>
<reference evidence="1 2" key="1">
    <citation type="journal article" date="2011" name="PLoS Genet.">
        <title>Comparative genomic analysis of human fungal pathogens causing paracoccidioidomycosis.</title>
        <authorList>
            <person name="Desjardins C.A."/>
            <person name="Champion M.D."/>
            <person name="Holder J.W."/>
            <person name="Muszewska A."/>
            <person name="Goldberg J."/>
            <person name="Bailao A.M."/>
            <person name="Brigido M.M."/>
            <person name="Ferreira M.E."/>
            <person name="Garcia A.M."/>
            <person name="Grynberg M."/>
            <person name="Gujja S."/>
            <person name="Heiman D.I."/>
            <person name="Henn M.R."/>
            <person name="Kodira C.D."/>
            <person name="Leon-Narvaez H."/>
            <person name="Longo L.V."/>
            <person name="Ma L.J."/>
            <person name="Malavazi I."/>
            <person name="Matsuo A.L."/>
            <person name="Morais F.V."/>
            <person name="Pereira M."/>
            <person name="Rodriguez-Brito S."/>
            <person name="Sakthikumar S."/>
            <person name="Salem-Izacc S.M."/>
            <person name="Sykes S.M."/>
            <person name="Teixeira M.M."/>
            <person name="Vallejo M.C."/>
            <person name="Walter M.E."/>
            <person name="Yandava C."/>
            <person name="Young S."/>
            <person name="Zeng Q."/>
            <person name="Zucker J."/>
            <person name="Felipe M.S."/>
            <person name="Goldman G.H."/>
            <person name="Haas B.J."/>
            <person name="McEwen J.G."/>
            <person name="Nino-Vega G."/>
            <person name="Puccia R."/>
            <person name="San-Blas G."/>
            <person name="Soares C.M."/>
            <person name="Birren B.W."/>
            <person name="Cuomo C.A."/>
        </authorList>
    </citation>
    <scope>NUCLEOTIDE SEQUENCE [LARGE SCALE GENOMIC DNA]</scope>
    <source>
        <strain evidence="2">ATCC MYA-826 / Pb01</strain>
    </source>
</reference>
<dbReference type="HOGENOM" id="CLU_2904786_0_0_1"/>
<dbReference type="OrthoDB" id="4540690at2759"/>
<dbReference type="EMBL" id="KN293994">
    <property type="protein sequence ID" value="KGQ01936.1"/>
    <property type="molecule type" value="Genomic_DNA"/>
</dbReference>
<sequence>MPDEFEELKRGVWETIFKGVSTALGDLKANIQMSVTRSGFGLAEILSYCNLLPRVSDPHRAE</sequence>
<gene>
    <name evidence="1" type="ORF">PAAG_11327</name>
</gene>
<dbReference type="VEuPathDB" id="FungiDB:PAAG_11327"/>
<dbReference type="Proteomes" id="UP000002059">
    <property type="component" value="Partially assembled WGS sequence"/>
</dbReference>
<dbReference type="GeneID" id="26970370"/>
<organism evidence="1 2">
    <name type="scientific">Paracoccidioides lutzii (strain ATCC MYA-826 / Pb01)</name>
    <name type="common">Paracoccidioides brasiliensis</name>
    <dbReference type="NCBI Taxonomy" id="502779"/>
    <lineage>
        <taxon>Eukaryota</taxon>
        <taxon>Fungi</taxon>
        <taxon>Dikarya</taxon>
        <taxon>Ascomycota</taxon>
        <taxon>Pezizomycotina</taxon>
        <taxon>Eurotiomycetes</taxon>
        <taxon>Eurotiomycetidae</taxon>
        <taxon>Onygenales</taxon>
        <taxon>Ajellomycetaceae</taxon>
        <taxon>Paracoccidioides</taxon>
    </lineage>
</organism>
<proteinExistence type="predicted"/>
<keyword evidence="2" id="KW-1185">Reference proteome</keyword>
<dbReference type="RefSeq" id="XP_015703418.1">
    <property type="nucleotide sequence ID" value="XM_015846996.1"/>
</dbReference>